<dbReference type="Proteomes" id="UP000252345">
    <property type="component" value="Unassembled WGS sequence"/>
</dbReference>
<feature type="compositionally biased region" description="Polar residues" evidence="2">
    <location>
        <begin position="58"/>
        <end position="74"/>
    </location>
</feature>
<sequence length="522" mass="56364">MPRITRAIIAMFILISVCLAGTVITSPARAAETGENGSSAQPPTKDGSDPVGKDGPASATTDGSDPASKATQQPKLAPRGAGIDSWMPNKTLQAVILADMQSEGILGLSATVDDITRTDMARLTTISNHPSVPQPDGSKKTEYWELRSGRPGTDPFSLEGLQYASNAVNVLLEVPPAYADSSNCMNQCQDRTYGDITDLTPLKDLSKLRTFHFFGNRISDISPLLPAINDPGTSYVDFQYNQIADFSGIRNSNLSEDRNNLHYFYNWPVTRTVYVRPSNPTVTVDYADLIKAPNGKTFEQAFVKPFDSAPGKAVARIMSRSNGLINVFYNGALDGSRPNVVDGSKITFSVSGIPQEPAPTQSPFGGYTVEPAAGMDNKFYLISFVNPGGVNSTNHWFTVLTPYVTSPPTSAPVTVHYKDAETGVAIAPDEQVSAKVDDDIKVDRKIIDGYTYKETRLPGNGKFTEDAQEATVYYTRNFPLPRSGALPVARLTGVALIALSVAAGGTVLLRSCRHRCGRHDRR</sequence>
<gene>
    <name evidence="6" type="ORF">CRD59_05685</name>
</gene>
<dbReference type="AlphaFoldDB" id="A0A366KBE3"/>
<keyword evidence="1" id="KW-0677">Repeat</keyword>
<feature type="signal peptide" evidence="4">
    <location>
        <begin position="1"/>
        <end position="30"/>
    </location>
</feature>
<comment type="caution">
    <text evidence="6">The sequence shown here is derived from an EMBL/GenBank/DDBJ whole genome shotgun (WGS) entry which is preliminary data.</text>
</comment>
<feature type="domain" description="MucBP" evidence="5">
    <location>
        <begin position="412"/>
        <end position="475"/>
    </location>
</feature>
<evidence type="ECO:0000256" key="3">
    <source>
        <dbReference type="SAM" id="Phobius"/>
    </source>
</evidence>
<proteinExistence type="predicted"/>
<evidence type="ECO:0000313" key="6">
    <source>
        <dbReference type="EMBL" id="RBP99046.1"/>
    </source>
</evidence>
<keyword evidence="7" id="KW-1185">Reference proteome</keyword>
<keyword evidence="4" id="KW-0732">Signal</keyword>
<keyword evidence="3" id="KW-0472">Membrane</keyword>
<dbReference type="EMBL" id="PDCH01000011">
    <property type="protein sequence ID" value="RBP99046.1"/>
    <property type="molecule type" value="Genomic_DNA"/>
</dbReference>
<accession>A0A366KBE3</accession>
<organism evidence="6 7">
    <name type="scientific">Bifidobacterium xylocopae</name>
    <dbReference type="NCBI Taxonomy" id="2493119"/>
    <lineage>
        <taxon>Bacteria</taxon>
        <taxon>Bacillati</taxon>
        <taxon>Actinomycetota</taxon>
        <taxon>Actinomycetes</taxon>
        <taxon>Bifidobacteriales</taxon>
        <taxon>Bifidobacteriaceae</taxon>
        <taxon>Bifidobacterium</taxon>
    </lineage>
</organism>
<keyword evidence="3" id="KW-1133">Transmembrane helix</keyword>
<feature type="region of interest" description="Disordered" evidence="2">
    <location>
        <begin position="30"/>
        <end position="84"/>
    </location>
</feature>
<dbReference type="Gene3D" id="3.10.20.320">
    <property type="entry name" value="Putative peptidoglycan bound protein (lpxtg motif)"/>
    <property type="match status" value="1"/>
</dbReference>
<evidence type="ECO:0000313" key="7">
    <source>
        <dbReference type="Proteomes" id="UP000252345"/>
    </source>
</evidence>
<dbReference type="InterPro" id="IPR032675">
    <property type="entry name" value="LRR_dom_sf"/>
</dbReference>
<evidence type="ECO:0000256" key="2">
    <source>
        <dbReference type="SAM" id="MobiDB-lite"/>
    </source>
</evidence>
<evidence type="ECO:0000256" key="1">
    <source>
        <dbReference type="ARBA" id="ARBA00022737"/>
    </source>
</evidence>
<dbReference type="Gene3D" id="3.80.10.10">
    <property type="entry name" value="Ribonuclease Inhibitor"/>
    <property type="match status" value="1"/>
</dbReference>
<evidence type="ECO:0000259" key="5">
    <source>
        <dbReference type="Pfam" id="PF06458"/>
    </source>
</evidence>
<dbReference type="Pfam" id="PF06458">
    <property type="entry name" value="MucBP"/>
    <property type="match status" value="1"/>
</dbReference>
<evidence type="ECO:0000256" key="4">
    <source>
        <dbReference type="SAM" id="SignalP"/>
    </source>
</evidence>
<protein>
    <recommendedName>
        <fullName evidence="5">MucBP domain-containing protein</fullName>
    </recommendedName>
</protein>
<feature type="chain" id="PRO_5016811348" description="MucBP domain-containing protein" evidence="4">
    <location>
        <begin position="31"/>
        <end position="522"/>
    </location>
</feature>
<dbReference type="InterPro" id="IPR009459">
    <property type="entry name" value="MucBP_dom"/>
</dbReference>
<reference evidence="6 7" key="1">
    <citation type="submission" date="2017-10" db="EMBL/GenBank/DDBJ databases">
        <title>Bifidobacterium xylocopum sp. nov. and Bifidobacterium aemilianum sp. nov., from the carpenter bee (Xylocopa violacea) digestive tract.</title>
        <authorList>
            <person name="Alberoni D."/>
            <person name="Baffoni L."/>
            <person name="Di Gioia D."/>
            <person name="Gaggia F."/>
            <person name="Biavati B."/>
        </authorList>
    </citation>
    <scope>NUCLEOTIDE SEQUENCE [LARGE SCALE GENOMIC DNA]</scope>
    <source>
        <strain evidence="6 7">XV2</strain>
    </source>
</reference>
<name>A0A366KBE3_9BIFI</name>
<feature type="transmembrane region" description="Helical" evidence="3">
    <location>
        <begin position="488"/>
        <end position="509"/>
    </location>
</feature>
<keyword evidence="3" id="KW-0812">Transmembrane</keyword>